<reference evidence="2 3" key="1">
    <citation type="journal article" date="2012" name="BMC Genomics">
        <title>Tools to kill: Genome of one of the most destructive plant pathogenic fungi Macrophomina phaseolina.</title>
        <authorList>
            <person name="Islam M.S."/>
            <person name="Haque M.S."/>
            <person name="Islam M.M."/>
            <person name="Emdad E.M."/>
            <person name="Halim A."/>
            <person name="Hossen Q.M.M."/>
            <person name="Hossain M.Z."/>
            <person name="Ahmed B."/>
            <person name="Rahim S."/>
            <person name="Rahman M.S."/>
            <person name="Alam M.M."/>
            <person name="Hou S."/>
            <person name="Wan X."/>
            <person name="Saito J.A."/>
            <person name="Alam M."/>
        </authorList>
    </citation>
    <scope>NUCLEOTIDE SEQUENCE [LARGE SCALE GENOMIC DNA]</scope>
    <source>
        <strain evidence="2 3">MS6</strain>
    </source>
</reference>
<dbReference type="VEuPathDB" id="FungiDB:MPH_06264"/>
<proteinExistence type="predicted"/>
<evidence type="ECO:0000313" key="2">
    <source>
        <dbReference type="EMBL" id="EKG16488.1"/>
    </source>
</evidence>
<organism evidence="2 3">
    <name type="scientific">Macrophomina phaseolina (strain MS6)</name>
    <name type="common">Charcoal rot fungus</name>
    <dbReference type="NCBI Taxonomy" id="1126212"/>
    <lineage>
        <taxon>Eukaryota</taxon>
        <taxon>Fungi</taxon>
        <taxon>Dikarya</taxon>
        <taxon>Ascomycota</taxon>
        <taxon>Pezizomycotina</taxon>
        <taxon>Dothideomycetes</taxon>
        <taxon>Dothideomycetes incertae sedis</taxon>
        <taxon>Botryosphaeriales</taxon>
        <taxon>Botryosphaeriaceae</taxon>
        <taxon>Macrophomina</taxon>
    </lineage>
</organism>
<protein>
    <submittedName>
        <fullName evidence="2">Uncharacterized protein</fullName>
    </submittedName>
</protein>
<dbReference type="HOGENOM" id="CLU_1360631_0_0_1"/>
<dbReference type="EMBL" id="AHHD01000267">
    <property type="protein sequence ID" value="EKG16488.1"/>
    <property type="molecule type" value="Genomic_DNA"/>
</dbReference>
<dbReference type="Proteomes" id="UP000007129">
    <property type="component" value="Unassembled WGS sequence"/>
</dbReference>
<feature type="compositionally biased region" description="Low complexity" evidence="1">
    <location>
        <begin position="55"/>
        <end position="74"/>
    </location>
</feature>
<evidence type="ECO:0000256" key="1">
    <source>
        <dbReference type="SAM" id="MobiDB-lite"/>
    </source>
</evidence>
<feature type="compositionally biased region" description="Polar residues" evidence="1">
    <location>
        <begin position="133"/>
        <end position="149"/>
    </location>
</feature>
<evidence type="ECO:0000313" key="3">
    <source>
        <dbReference type="Proteomes" id="UP000007129"/>
    </source>
</evidence>
<accession>K2RP28</accession>
<dbReference type="InParanoid" id="K2RP28"/>
<feature type="region of interest" description="Disordered" evidence="1">
    <location>
        <begin position="55"/>
        <end position="84"/>
    </location>
</feature>
<dbReference type="AlphaFoldDB" id="K2RP28"/>
<feature type="compositionally biased region" description="Polar residues" evidence="1">
    <location>
        <begin position="75"/>
        <end position="84"/>
    </location>
</feature>
<feature type="region of interest" description="Disordered" evidence="1">
    <location>
        <begin position="117"/>
        <end position="186"/>
    </location>
</feature>
<gene>
    <name evidence="2" type="ORF">MPH_06264</name>
</gene>
<comment type="caution">
    <text evidence="2">The sequence shown here is derived from an EMBL/GenBank/DDBJ whole genome shotgun (WGS) entry which is preliminary data.</text>
</comment>
<sequence length="201" mass="21561">MCLPAYCQWHSFGIFASPNARSSPWALCLVWDCCKQPSSESISRRTSHLTHFSATVPAQSASSAPSRSTESFSRPTTSPGLPASCSLSPSLRPVLASSARLCRRSKTACSACSTLSLTPSPSAAARRTVGGRTPSSGPTRGHSRITSVPASLHPTPVERLAEWSTRVRSHPKTPTSLKASESRSIEERELNTIQEGHYLNV</sequence>
<name>K2RP28_MACPH</name>